<dbReference type="SUPFAM" id="SSF57701">
    <property type="entry name" value="Zn2/Cys6 DNA-binding domain"/>
    <property type="match status" value="1"/>
</dbReference>
<dbReference type="PANTHER" id="PTHR31668">
    <property type="entry name" value="GLUCOSE TRANSPORT TRANSCRIPTION REGULATOR RGT1-RELATED-RELATED"/>
    <property type="match status" value="1"/>
</dbReference>
<evidence type="ECO:0000259" key="4">
    <source>
        <dbReference type="PROSITE" id="PS50048"/>
    </source>
</evidence>
<dbReference type="CDD" id="cd00067">
    <property type="entry name" value="GAL4"/>
    <property type="match status" value="1"/>
</dbReference>
<keyword evidence="1" id="KW-0479">Metal-binding</keyword>
<dbReference type="PROSITE" id="PS00463">
    <property type="entry name" value="ZN2_CY6_FUNGAL_1"/>
    <property type="match status" value="1"/>
</dbReference>
<evidence type="ECO:0000256" key="2">
    <source>
        <dbReference type="ARBA" id="ARBA00023242"/>
    </source>
</evidence>
<feature type="region of interest" description="Disordered" evidence="3">
    <location>
        <begin position="804"/>
        <end position="835"/>
    </location>
</feature>
<evidence type="ECO:0000313" key="5">
    <source>
        <dbReference type="EMBL" id="OIW25724.1"/>
    </source>
</evidence>
<accession>A0A1J7J965</accession>
<feature type="region of interest" description="Disordered" evidence="3">
    <location>
        <begin position="84"/>
        <end position="169"/>
    </location>
</feature>
<feature type="compositionally biased region" description="Polar residues" evidence="3">
    <location>
        <begin position="818"/>
        <end position="835"/>
    </location>
</feature>
<organism evidence="5 6">
    <name type="scientific">Coniochaeta ligniaria NRRL 30616</name>
    <dbReference type="NCBI Taxonomy" id="1408157"/>
    <lineage>
        <taxon>Eukaryota</taxon>
        <taxon>Fungi</taxon>
        <taxon>Dikarya</taxon>
        <taxon>Ascomycota</taxon>
        <taxon>Pezizomycotina</taxon>
        <taxon>Sordariomycetes</taxon>
        <taxon>Sordariomycetidae</taxon>
        <taxon>Coniochaetales</taxon>
        <taxon>Coniochaetaceae</taxon>
        <taxon>Coniochaeta</taxon>
    </lineage>
</organism>
<dbReference type="Pfam" id="PF04082">
    <property type="entry name" value="Fungal_trans"/>
    <property type="match status" value="1"/>
</dbReference>
<name>A0A1J7J965_9PEZI</name>
<dbReference type="SMART" id="SM00066">
    <property type="entry name" value="GAL4"/>
    <property type="match status" value="1"/>
</dbReference>
<dbReference type="InterPro" id="IPR050797">
    <property type="entry name" value="Carb_Metab_Trans_Reg"/>
</dbReference>
<feature type="domain" description="Zn(2)-C6 fungal-type" evidence="4">
    <location>
        <begin position="52"/>
        <end position="81"/>
    </location>
</feature>
<dbReference type="GO" id="GO:0000981">
    <property type="term" value="F:DNA-binding transcription factor activity, RNA polymerase II-specific"/>
    <property type="evidence" value="ECO:0007669"/>
    <property type="project" value="InterPro"/>
</dbReference>
<dbReference type="InterPro" id="IPR001138">
    <property type="entry name" value="Zn2Cys6_DnaBD"/>
</dbReference>
<proteinExistence type="predicted"/>
<protein>
    <recommendedName>
        <fullName evidence="4">Zn(2)-C6 fungal-type domain-containing protein</fullName>
    </recommendedName>
</protein>
<dbReference type="Pfam" id="PF00172">
    <property type="entry name" value="Zn_clus"/>
    <property type="match status" value="1"/>
</dbReference>
<sequence length="860" mass="93150">MESESIQARSTGLGRTSTSLSARPESAAGPTGTWPPGGAATAGPAPSSKRTVCDHCRRRRIRCDGQFPCLQCSNAALTCKRDHVPRKRGPKRGHGRVINELRAQEGHVSQRNSRESSCDPADYGTADRSTDGGDISAPQTAPNSVPSSPPDMSGNRTPPGSGYVAEPRGIYSSDQYRPTTRNYFYLIPQCVELYYEHIYPIMPLLYMPAIRAMMLRPMTYPEKNLIYALCALTCLHMSGKSIQATGPESWEAAGRFFIDECISVRQSYDFLEDQSLYAVISSFWLSTSFFEINQSRKSWVYLREALTLALDLGLDDDSTYVGLSPEEKLCRLRVFWILFVTERSFAILRNRPITFKKTPSLPRTRHPYEAPDIHSGFRQLISSYVPLDESFVAAWNDSSDPSVSATTYLALQDILSRPPAFLTRSRATTPSSEGTARSLQDIITPSSTNVPTSFFHPAQTTTTTPTKPDPDAVDNTGFPFSTTTEDTDPDPTAIQKADLLITQQWLRLIVWRSSEQRHLLTWSSPHESMDVAFPLEIARSTASILESLPSTAVEVHGMGIFEKIFKIGAAYIDALSACDSPGRGASRRLGGLGMDFASGDLGVLGVGRRGFAIDPLEFFVKTLSATPNSRTQFAEQLIVHASRRPGGMKMALSPPLPRMFAAPPPLQMAGVPEWGAAAPPQMGGSVLGEVAEEDEEHTATGRAKRSRISATPVMAGQQPAIPAEYAGDFDVGLLSPGVSDPGGFGGGIPGLTTSGSLWQPMMHDTTGTWAAPDAAAPMDAFSFGPTMTSEEFAYAAFGADGNGNQMADDGSGGYPRYHQQSAPGSEPTTPAVDGQSNYLAAFRDDGQGRKRAWDGGLGTW</sequence>
<dbReference type="EMBL" id="KV875101">
    <property type="protein sequence ID" value="OIW25724.1"/>
    <property type="molecule type" value="Genomic_DNA"/>
</dbReference>
<dbReference type="PROSITE" id="PS50048">
    <property type="entry name" value="ZN2_CY6_FUNGAL_2"/>
    <property type="match status" value="1"/>
</dbReference>
<dbReference type="STRING" id="1408157.A0A1J7J965"/>
<keyword evidence="2" id="KW-0539">Nucleus</keyword>
<feature type="region of interest" description="Disordered" evidence="3">
    <location>
        <begin position="1"/>
        <end position="51"/>
    </location>
</feature>
<evidence type="ECO:0000313" key="6">
    <source>
        <dbReference type="Proteomes" id="UP000182658"/>
    </source>
</evidence>
<dbReference type="GO" id="GO:0008270">
    <property type="term" value="F:zinc ion binding"/>
    <property type="evidence" value="ECO:0007669"/>
    <property type="project" value="InterPro"/>
</dbReference>
<dbReference type="GO" id="GO:0003677">
    <property type="term" value="F:DNA binding"/>
    <property type="evidence" value="ECO:0007669"/>
    <property type="project" value="InterPro"/>
</dbReference>
<dbReference type="InterPro" id="IPR036864">
    <property type="entry name" value="Zn2-C6_fun-type_DNA-bd_sf"/>
</dbReference>
<feature type="compositionally biased region" description="Low complexity" evidence="3">
    <location>
        <begin position="8"/>
        <end position="46"/>
    </location>
</feature>
<dbReference type="PANTHER" id="PTHR31668:SF29">
    <property type="entry name" value="ZN(2)-C6 FUNGAL-TYPE DOMAIN-CONTAINING PROTEIN"/>
    <property type="match status" value="1"/>
</dbReference>
<gene>
    <name evidence="5" type="ORF">CONLIGDRAFT_635524</name>
</gene>
<dbReference type="Proteomes" id="UP000182658">
    <property type="component" value="Unassembled WGS sequence"/>
</dbReference>
<dbReference type="CDD" id="cd12148">
    <property type="entry name" value="fungal_TF_MHR"/>
    <property type="match status" value="1"/>
</dbReference>
<feature type="compositionally biased region" description="Basic residues" evidence="3">
    <location>
        <begin position="84"/>
        <end position="95"/>
    </location>
</feature>
<dbReference type="InParanoid" id="A0A1J7J965"/>
<evidence type="ECO:0000256" key="1">
    <source>
        <dbReference type="ARBA" id="ARBA00022723"/>
    </source>
</evidence>
<evidence type="ECO:0000256" key="3">
    <source>
        <dbReference type="SAM" id="MobiDB-lite"/>
    </source>
</evidence>
<feature type="region of interest" description="Disordered" evidence="3">
    <location>
        <begin position="450"/>
        <end position="491"/>
    </location>
</feature>
<dbReference type="Gene3D" id="4.10.240.10">
    <property type="entry name" value="Zn(2)-C6 fungal-type DNA-binding domain"/>
    <property type="match status" value="1"/>
</dbReference>
<dbReference type="OrthoDB" id="271595at2759"/>
<feature type="region of interest" description="Disordered" evidence="3">
    <location>
        <begin position="693"/>
        <end position="712"/>
    </location>
</feature>
<dbReference type="InterPro" id="IPR007219">
    <property type="entry name" value="XnlR_reg_dom"/>
</dbReference>
<dbReference type="AlphaFoldDB" id="A0A1J7J965"/>
<dbReference type="SMART" id="SM00906">
    <property type="entry name" value="Fungal_trans"/>
    <property type="match status" value="1"/>
</dbReference>
<dbReference type="GO" id="GO:0006351">
    <property type="term" value="P:DNA-templated transcription"/>
    <property type="evidence" value="ECO:0007669"/>
    <property type="project" value="InterPro"/>
</dbReference>
<feature type="compositionally biased region" description="Polar residues" evidence="3">
    <location>
        <begin position="137"/>
        <end position="146"/>
    </location>
</feature>
<reference evidence="5 6" key="1">
    <citation type="submission" date="2016-10" db="EMBL/GenBank/DDBJ databases">
        <title>Draft genome sequence of Coniochaeta ligniaria NRRL30616, a lignocellulolytic fungus for bioabatement of inhibitors in plant biomass hydrolysates.</title>
        <authorList>
            <consortium name="DOE Joint Genome Institute"/>
            <person name="Jimenez D.J."/>
            <person name="Hector R.E."/>
            <person name="Riley R."/>
            <person name="Sun H."/>
            <person name="Grigoriev I.V."/>
            <person name="Van Elsas J.D."/>
            <person name="Nichols N.N."/>
        </authorList>
    </citation>
    <scope>NUCLEOTIDE SEQUENCE [LARGE SCALE GENOMIC DNA]</scope>
    <source>
        <strain evidence="5 6">NRRL 30616</strain>
    </source>
</reference>
<keyword evidence="6" id="KW-1185">Reference proteome</keyword>